<proteinExistence type="predicted"/>
<name>A0ABD3GI69_9MARC</name>
<evidence type="ECO:0000313" key="1">
    <source>
        <dbReference type="EMBL" id="KAL3677872.1"/>
    </source>
</evidence>
<reference evidence="1 2" key="1">
    <citation type="submission" date="2024-09" db="EMBL/GenBank/DDBJ databases">
        <title>Chromosome-scale assembly of Riccia sorocarpa.</title>
        <authorList>
            <person name="Paukszto L."/>
        </authorList>
    </citation>
    <scope>NUCLEOTIDE SEQUENCE [LARGE SCALE GENOMIC DNA]</scope>
    <source>
        <strain evidence="1">LP-2024</strain>
        <tissue evidence="1">Aerial parts of the thallus</tissue>
    </source>
</reference>
<gene>
    <name evidence="1" type="ORF">R1sor_020828</name>
</gene>
<organism evidence="1 2">
    <name type="scientific">Riccia sorocarpa</name>
    <dbReference type="NCBI Taxonomy" id="122646"/>
    <lineage>
        <taxon>Eukaryota</taxon>
        <taxon>Viridiplantae</taxon>
        <taxon>Streptophyta</taxon>
        <taxon>Embryophyta</taxon>
        <taxon>Marchantiophyta</taxon>
        <taxon>Marchantiopsida</taxon>
        <taxon>Marchantiidae</taxon>
        <taxon>Marchantiales</taxon>
        <taxon>Ricciaceae</taxon>
        <taxon>Riccia</taxon>
    </lineage>
</organism>
<evidence type="ECO:0008006" key="3">
    <source>
        <dbReference type="Google" id="ProtNLM"/>
    </source>
</evidence>
<comment type="caution">
    <text evidence="1">The sequence shown here is derived from an EMBL/GenBank/DDBJ whole genome shotgun (WGS) entry which is preliminary data.</text>
</comment>
<accession>A0ABD3GI69</accession>
<sequence length="244" mass="26680">MEAEYVRVGASNQAGVLDWLADEDGSRGVGHGNFGWGDEVGSPSAGGATDVAGDRVQQKAFGRPTRLTNTGRVVTQQAADPILQHVRSPADIEEEAGVEGTGKTHEPDWADGITWLMLEAELDTMPTLNSEDPGADTDVREIDLNVQKAVRRLGQLRKSAAVLQALESSPSRDRVVAWVRETMMQRRGVQVCQVKALARREFLIIFQTEAAKDLIMARPPSFIDGKLIRLLGWSERHKTKLGLS</sequence>
<dbReference type="AlphaFoldDB" id="A0ABD3GI69"/>
<keyword evidence="2" id="KW-1185">Reference proteome</keyword>
<dbReference type="EMBL" id="JBJQOH010000007">
    <property type="protein sequence ID" value="KAL3677872.1"/>
    <property type="molecule type" value="Genomic_DNA"/>
</dbReference>
<dbReference type="Proteomes" id="UP001633002">
    <property type="component" value="Unassembled WGS sequence"/>
</dbReference>
<evidence type="ECO:0000313" key="2">
    <source>
        <dbReference type="Proteomes" id="UP001633002"/>
    </source>
</evidence>
<protein>
    <recommendedName>
        <fullName evidence="3">DUF4283 domain-containing protein</fullName>
    </recommendedName>
</protein>